<evidence type="ECO:0000256" key="6">
    <source>
        <dbReference type="ARBA" id="ARBA00022723"/>
    </source>
</evidence>
<keyword evidence="8 14" id="KW-0067">ATP-binding</keyword>
<dbReference type="InterPro" id="IPR001757">
    <property type="entry name" value="P_typ_ATPase"/>
</dbReference>
<evidence type="ECO:0000313" key="17">
    <source>
        <dbReference type="Proteomes" id="UP000002361"/>
    </source>
</evidence>
<feature type="transmembrane region" description="Helical" evidence="14">
    <location>
        <begin position="374"/>
        <end position="393"/>
    </location>
</feature>
<dbReference type="InterPro" id="IPR059000">
    <property type="entry name" value="ATPase_P-type_domA"/>
</dbReference>
<feature type="domain" description="HMA" evidence="15">
    <location>
        <begin position="8"/>
        <end position="74"/>
    </location>
</feature>
<evidence type="ECO:0000256" key="14">
    <source>
        <dbReference type="RuleBase" id="RU362081"/>
    </source>
</evidence>
<keyword evidence="6 14" id="KW-0479">Metal-binding</keyword>
<dbReference type="SUPFAM" id="SSF81665">
    <property type="entry name" value="Calcium ATPase, transmembrane domain M"/>
    <property type="match status" value="1"/>
</dbReference>
<dbReference type="GO" id="GO:0005886">
    <property type="term" value="C:plasma membrane"/>
    <property type="evidence" value="ECO:0007669"/>
    <property type="project" value="UniProtKB-SubCell"/>
</dbReference>
<evidence type="ECO:0000256" key="7">
    <source>
        <dbReference type="ARBA" id="ARBA00022741"/>
    </source>
</evidence>
<dbReference type="Proteomes" id="UP000002361">
    <property type="component" value="Chromosome"/>
</dbReference>
<dbReference type="CDD" id="cd00371">
    <property type="entry name" value="HMA"/>
    <property type="match status" value="1"/>
</dbReference>
<dbReference type="InterPro" id="IPR023299">
    <property type="entry name" value="ATPase_P-typ_cyto_dom_N"/>
</dbReference>
<dbReference type="PRINTS" id="PR00119">
    <property type="entry name" value="CATATPASE"/>
</dbReference>
<dbReference type="Gene3D" id="3.40.1110.10">
    <property type="entry name" value="Calcium-transporting ATPase, cytoplasmic domain N"/>
    <property type="match status" value="1"/>
</dbReference>
<gene>
    <name evidence="16" type="primary">zntA2</name>
    <name evidence="16" type="ordered locus">RCAP_rcc02190</name>
</gene>
<dbReference type="InterPro" id="IPR008250">
    <property type="entry name" value="ATPase_P-typ_transduc_dom_A_sf"/>
</dbReference>
<dbReference type="PANTHER" id="PTHR48085">
    <property type="entry name" value="CADMIUM/ZINC-TRANSPORTING ATPASE HMA2-RELATED"/>
    <property type="match status" value="1"/>
</dbReference>
<dbReference type="eggNOG" id="COG2217">
    <property type="taxonomic scope" value="Bacteria"/>
</dbReference>
<dbReference type="PROSITE" id="PS00154">
    <property type="entry name" value="ATPASE_E1_E2"/>
    <property type="match status" value="1"/>
</dbReference>
<evidence type="ECO:0000256" key="11">
    <source>
        <dbReference type="ARBA" id="ARBA00023136"/>
    </source>
</evidence>
<keyword evidence="4" id="KW-0597">Phosphoprotein</keyword>
<dbReference type="Pfam" id="PF00702">
    <property type="entry name" value="Hydrolase"/>
    <property type="match status" value="1"/>
</dbReference>
<evidence type="ECO:0000256" key="1">
    <source>
        <dbReference type="ARBA" id="ARBA00004651"/>
    </source>
</evidence>
<dbReference type="SUPFAM" id="SSF81653">
    <property type="entry name" value="Calcium ATPase, transduction domain A"/>
    <property type="match status" value="1"/>
</dbReference>
<name>D5AKT0_RHOCB</name>
<evidence type="ECO:0000256" key="4">
    <source>
        <dbReference type="ARBA" id="ARBA00022553"/>
    </source>
</evidence>
<protein>
    <recommendedName>
        <fullName evidence="12">P-type Zn(2+) transporter</fullName>
        <ecNumber evidence="12">7.2.2.12</ecNumber>
    </recommendedName>
</protein>
<keyword evidence="5 14" id="KW-0812">Transmembrane</keyword>
<dbReference type="STRING" id="272942.RCAP_rcc02190"/>
<dbReference type="InterPro" id="IPR006121">
    <property type="entry name" value="HMA_dom"/>
</dbReference>
<dbReference type="SUPFAM" id="SSF55008">
    <property type="entry name" value="HMA, heavy metal-associated domain"/>
    <property type="match status" value="1"/>
</dbReference>
<dbReference type="Gene3D" id="3.30.70.100">
    <property type="match status" value="1"/>
</dbReference>
<keyword evidence="3 14" id="KW-1003">Cell membrane</keyword>
<dbReference type="InterPro" id="IPR023214">
    <property type="entry name" value="HAD_sf"/>
</dbReference>
<evidence type="ECO:0000256" key="10">
    <source>
        <dbReference type="ARBA" id="ARBA00022989"/>
    </source>
</evidence>
<dbReference type="InterPro" id="IPR051014">
    <property type="entry name" value="Cation_Transport_ATPase_IB"/>
</dbReference>
<reference key="1">
    <citation type="submission" date="2008-12" db="EMBL/GenBank/DDBJ databases">
        <title>Complete genome sequence of Rhodobacter capsulatus SB1003.</title>
        <authorList>
            <person name="Strnad H."/>
            <person name="Lapidus A."/>
            <person name="Vlcek C."/>
            <person name="Ulbrich P."/>
            <person name="Paces J."/>
            <person name="Maltsev N."/>
            <person name="Kumar V."/>
            <person name="Kogan Y."/>
            <person name="Milgram A."/>
            <person name="Rebrekov D."/>
            <person name="Mazur M."/>
            <person name="Cox R."/>
            <person name="Kyrpides N."/>
            <person name="Kolar M."/>
            <person name="Sachova J."/>
            <person name="Ridl J."/>
            <person name="Ivanova N."/>
            <person name="Kapatral V."/>
            <person name="Los T."/>
            <person name="Lykidis A."/>
            <person name="Mikhailova N."/>
            <person name="Reznik G."/>
            <person name="Vasieva O."/>
            <person name="Fonstein M."/>
            <person name="Paces V."/>
            <person name="Haselkorn R."/>
        </authorList>
    </citation>
    <scope>NUCLEOTIDE SEQUENCE</scope>
    <source>
        <strain>SB1003</strain>
    </source>
</reference>
<evidence type="ECO:0000259" key="15">
    <source>
        <dbReference type="PROSITE" id="PS50846"/>
    </source>
</evidence>
<keyword evidence="10 14" id="KW-1133">Transmembrane helix</keyword>
<keyword evidence="16" id="KW-0378">Hydrolase</keyword>
<dbReference type="KEGG" id="rcp:RCAP_rcc02190"/>
<evidence type="ECO:0000256" key="5">
    <source>
        <dbReference type="ARBA" id="ARBA00022692"/>
    </source>
</evidence>
<dbReference type="InterPro" id="IPR036412">
    <property type="entry name" value="HAD-like_sf"/>
</dbReference>
<dbReference type="InterPro" id="IPR027256">
    <property type="entry name" value="P-typ_ATPase_IB"/>
</dbReference>
<dbReference type="PROSITE" id="PS01047">
    <property type="entry name" value="HMA_1"/>
    <property type="match status" value="1"/>
</dbReference>
<feature type="transmembrane region" description="Helical" evidence="14">
    <location>
        <begin position="405"/>
        <end position="429"/>
    </location>
</feature>
<dbReference type="InterPro" id="IPR017969">
    <property type="entry name" value="Heavy-metal-associated_CS"/>
</dbReference>
<evidence type="ECO:0000256" key="2">
    <source>
        <dbReference type="ARBA" id="ARBA00006024"/>
    </source>
</evidence>
<dbReference type="InterPro" id="IPR018303">
    <property type="entry name" value="ATPase_P-typ_P_site"/>
</dbReference>
<evidence type="ECO:0000256" key="3">
    <source>
        <dbReference type="ARBA" id="ARBA00022475"/>
    </source>
</evidence>
<accession>D5AKT0</accession>
<dbReference type="GO" id="GO:0005524">
    <property type="term" value="F:ATP binding"/>
    <property type="evidence" value="ECO:0007669"/>
    <property type="project" value="UniProtKB-UniRule"/>
</dbReference>
<evidence type="ECO:0000313" key="16">
    <source>
        <dbReference type="EMBL" id="ADE85920.1"/>
    </source>
</evidence>
<dbReference type="Pfam" id="PF00122">
    <property type="entry name" value="E1-E2_ATPase"/>
    <property type="match status" value="1"/>
</dbReference>
<dbReference type="AlphaFoldDB" id="D5AKT0"/>
<dbReference type="Pfam" id="PF00403">
    <property type="entry name" value="HMA"/>
    <property type="match status" value="1"/>
</dbReference>
<dbReference type="SUPFAM" id="SSF56784">
    <property type="entry name" value="HAD-like"/>
    <property type="match status" value="1"/>
</dbReference>
<dbReference type="GO" id="GO:0016887">
    <property type="term" value="F:ATP hydrolysis activity"/>
    <property type="evidence" value="ECO:0007669"/>
    <property type="project" value="InterPro"/>
</dbReference>
<keyword evidence="7 14" id="KW-0547">Nucleotide-binding</keyword>
<evidence type="ECO:0000256" key="13">
    <source>
        <dbReference type="ARBA" id="ARBA00047308"/>
    </source>
</evidence>
<dbReference type="Gene3D" id="3.40.50.1000">
    <property type="entry name" value="HAD superfamily/HAD-like"/>
    <property type="match status" value="1"/>
</dbReference>
<comment type="subcellular location">
    <subcellularLocation>
        <location evidence="1">Cell membrane</location>
        <topology evidence="1">Multi-pass membrane protein</topology>
    </subcellularLocation>
</comment>
<dbReference type="InterPro" id="IPR023298">
    <property type="entry name" value="ATPase_P-typ_TM_dom_sf"/>
</dbReference>
<dbReference type="PROSITE" id="PS50846">
    <property type="entry name" value="HMA_2"/>
    <property type="match status" value="1"/>
</dbReference>
<reference evidence="16 17" key="2">
    <citation type="journal article" date="2010" name="J. Bacteriol.">
        <title>Complete genome sequence of the photosynthetic purple nonsulfur bacterium Rhodobacter capsulatus SB 1003.</title>
        <authorList>
            <person name="Strnad H."/>
            <person name="Lapidus A."/>
            <person name="Paces J."/>
            <person name="Ulbrich P."/>
            <person name="Vlcek C."/>
            <person name="Paces V."/>
            <person name="Haselkorn R."/>
        </authorList>
    </citation>
    <scope>NUCLEOTIDE SEQUENCE [LARGE SCALE GENOMIC DNA]</scope>
    <source>
        <strain evidence="17">ATCC BAA-309 / NBRC 16581 / SB1003</strain>
    </source>
</reference>
<dbReference type="GO" id="GO:0015086">
    <property type="term" value="F:cadmium ion transmembrane transporter activity"/>
    <property type="evidence" value="ECO:0007669"/>
    <property type="project" value="TreeGrafter"/>
</dbReference>
<dbReference type="EC" id="7.2.2.12" evidence="12"/>
<dbReference type="NCBIfam" id="TIGR01494">
    <property type="entry name" value="ATPase_P-type"/>
    <property type="match status" value="1"/>
</dbReference>
<dbReference type="GO" id="GO:0046872">
    <property type="term" value="F:metal ion binding"/>
    <property type="evidence" value="ECO:0007669"/>
    <property type="project" value="UniProtKB-KW"/>
</dbReference>
<keyword evidence="9" id="KW-1278">Translocase</keyword>
<keyword evidence="11 14" id="KW-0472">Membrane</keyword>
<evidence type="ECO:0000256" key="8">
    <source>
        <dbReference type="ARBA" id="ARBA00022840"/>
    </source>
</evidence>
<feature type="transmembrane region" description="Helical" evidence="14">
    <location>
        <begin position="206"/>
        <end position="234"/>
    </location>
</feature>
<feature type="transmembrane region" description="Helical" evidence="14">
    <location>
        <begin position="698"/>
        <end position="718"/>
    </location>
</feature>
<organism evidence="16 17">
    <name type="scientific">Rhodobacter capsulatus (strain ATCC BAA-309 / NBRC 16581 / SB1003)</name>
    <dbReference type="NCBI Taxonomy" id="272942"/>
    <lineage>
        <taxon>Bacteria</taxon>
        <taxon>Pseudomonadati</taxon>
        <taxon>Pseudomonadota</taxon>
        <taxon>Alphaproteobacteria</taxon>
        <taxon>Rhodobacterales</taxon>
        <taxon>Rhodobacter group</taxon>
        <taxon>Rhodobacter</taxon>
    </lineage>
</organism>
<dbReference type="EMBL" id="CP001312">
    <property type="protein sequence ID" value="ADE85920.1"/>
    <property type="molecule type" value="Genomic_DNA"/>
</dbReference>
<dbReference type="PANTHER" id="PTHR48085:SF5">
    <property type="entry name" value="CADMIUM_ZINC-TRANSPORTING ATPASE HMA4-RELATED"/>
    <property type="match status" value="1"/>
</dbReference>
<evidence type="ECO:0000256" key="12">
    <source>
        <dbReference type="ARBA" id="ARBA00039097"/>
    </source>
</evidence>
<feature type="transmembrane region" description="Helical" evidence="14">
    <location>
        <begin position="153"/>
        <end position="186"/>
    </location>
</feature>
<dbReference type="GO" id="GO:0016463">
    <property type="term" value="F:P-type zinc transporter activity"/>
    <property type="evidence" value="ECO:0007669"/>
    <property type="project" value="UniProtKB-EC"/>
</dbReference>
<comment type="similarity">
    <text evidence="2 14">Belongs to the cation transport ATPase (P-type) (TC 3.A.3) family. Type IB subfamily.</text>
</comment>
<dbReference type="NCBIfam" id="TIGR01525">
    <property type="entry name" value="ATPase-IB_hvy"/>
    <property type="match status" value="1"/>
</dbReference>
<dbReference type="HOGENOM" id="CLU_001771_6_4_5"/>
<dbReference type="InterPro" id="IPR036163">
    <property type="entry name" value="HMA_dom_sf"/>
</dbReference>
<comment type="catalytic activity">
    <reaction evidence="13">
        <text>Zn(2+)(in) + ATP + H2O = Zn(2+)(out) + ADP + phosphate + H(+)</text>
        <dbReference type="Rhea" id="RHEA:20621"/>
        <dbReference type="ChEBI" id="CHEBI:15377"/>
        <dbReference type="ChEBI" id="CHEBI:15378"/>
        <dbReference type="ChEBI" id="CHEBI:29105"/>
        <dbReference type="ChEBI" id="CHEBI:30616"/>
        <dbReference type="ChEBI" id="CHEBI:43474"/>
        <dbReference type="ChEBI" id="CHEBI:456216"/>
        <dbReference type="EC" id="7.2.2.12"/>
    </reaction>
</comment>
<proteinExistence type="inferred from homology"/>
<dbReference type="Gene3D" id="2.70.150.10">
    <property type="entry name" value="Calcium-transporting ATPase, cytoplasmic transduction domain A"/>
    <property type="match status" value="1"/>
</dbReference>
<evidence type="ECO:0000256" key="9">
    <source>
        <dbReference type="ARBA" id="ARBA00022967"/>
    </source>
</evidence>
<dbReference type="NCBIfam" id="TIGR01512">
    <property type="entry name" value="ATPase-IB2_Cd"/>
    <property type="match status" value="1"/>
</dbReference>
<keyword evidence="17" id="KW-1185">Reference proteome</keyword>
<sequence length="753" mass="76758">MAEVSKMESCEWQVGGMDCAACAGKVRSAVERLPGVEAVEIALMSERLRARLTPGATSPGELERTVTRLGYTITRIGAAPPLPLLKPRHDHGHDHGHDGHDHGGAPACGCGGCGCGAAAPAPAPAPEVTAEVTAAPLPPAAPWLRGPKAARLFWSAGGLALAWGVALMLPALAAPAFALACLGALFPVARQALALARVGQPFSIEMLMTVAAIGALMIGAAAEAAMVVVLFALGELLESIAAARARDGLRALARQMPETALLERDGQTREVAAATLQPGQILRLRPGDRAPVDAEIVEGVSGLDESAVTGESVPVTRGPGDRVLAGSINTEALLRLRVTRAAADSTLARIARMVAEAEAAKAPVERFIDRFSRWYMPLIVGLAALVAVLPPLLTGADWGVWIYRALALLLIGCPCALVISVPAAMAAALSTGARRGLLVKGGAVIEALARLRLVALDKTGTLTPGRPLVTDLRPAAGVAVADLLAHAAAVEAGSSHPLARAILARAAAEGVTAPAATAARVIPGVGAEAQIAGALWRIAAPAAGNPQAAALQAEAKTVVELCRDGVPQGLIALRDEPRPEAGAALAALRALGLDSVMLTGDAEAPARALAAPLGLAVKAGLLPEDKCAEVTRLSAQGGVLMLGDGINDAPALRAADVGVAIGAGTDVAIETADAVLMRNDLTDLPALIRLSRQTLGNIRQNVAIALGLKAVFLVTSVFGITGLWIAVLADTGATVLVTANALRLLRYDPRRAT</sequence>
<dbReference type="RefSeq" id="WP_013067899.1">
    <property type="nucleotide sequence ID" value="NC_014034.1"/>
</dbReference>
<dbReference type="GeneID" id="31491036"/>